<evidence type="ECO:0008006" key="4">
    <source>
        <dbReference type="Google" id="ProtNLM"/>
    </source>
</evidence>
<evidence type="ECO:0000313" key="2">
    <source>
        <dbReference type="EMBL" id="QFQ12474.1"/>
    </source>
</evidence>
<gene>
    <name evidence="2" type="ORF">C7Y71_005295</name>
</gene>
<dbReference type="EMBL" id="CP033459">
    <property type="protein sequence ID" value="QFQ12474.1"/>
    <property type="molecule type" value="Genomic_DNA"/>
</dbReference>
<dbReference type="KEGG" id="alq:C7Y71_005295"/>
<protein>
    <recommendedName>
        <fullName evidence="4">Lipoprotein</fullName>
    </recommendedName>
</protein>
<dbReference type="RefSeq" id="WP_111897339.1">
    <property type="nucleotide sequence ID" value="NZ_CP033459.1"/>
</dbReference>
<dbReference type="AlphaFoldDB" id="A0A5P8E6B6"/>
<sequence>MKIRTILFYFPISCALSCISLSGCKKDKAPDMGYDSSADTSASHASVSGYVEEDSLIALDEDTAGRVLIYEKGYKTGYDDGFRDGELHYDERQSYDDYNAFGPKMAAEYCRGYQKGYSEGYTAGKADFERNSVKRDTSIVTPIVTEETILVPTTSSSATTATTVARVPSAGKSSADGSTQSASAAKGRTNYKETGACVDGTVSYAGKSGYFIVEVSGSYSVIEVYSGTLSIGERIRGELKRTGLKYVMKRSGGEAHVIVDAGNLSRQAAENWLTERGLN</sequence>
<keyword evidence="3" id="KW-1185">Reference proteome</keyword>
<accession>A0A5P8E6B6</accession>
<evidence type="ECO:0000313" key="3">
    <source>
        <dbReference type="Proteomes" id="UP000249375"/>
    </source>
</evidence>
<organism evidence="2 3">
    <name type="scientific">Pseudoprevotella muciniphila</name>
    <dbReference type="NCBI Taxonomy" id="2133944"/>
    <lineage>
        <taxon>Bacteria</taxon>
        <taxon>Pseudomonadati</taxon>
        <taxon>Bacteroidota</taxon>
        <taxon>Bacteroidia</taxon>
        <taxon>Bacteroidales</taxon>
        <taxon>Prevotellaceae</taxon>
        <taxon>Pseudoprevotella</taxon>
    </lineage>
</organism>
<dbReference type="Proteomes" id="UP000249375">
    <property type="component" value="Chromosome"/>
</dbReference>
<feature type="region of interest" description="Disordered" evidence="1">
    <location>
        <begin position="165"/>
        <end position="186"/>
    </location>
</feature>
<dbReference type="PROSITE" id="PS51257">
    <property type="entry name" value="PROKAR_LIPOPROTEIN"/>
    <property type="match status" value="1"/>
</dbReference>
<evidence type="ECO:0000256" key="1">
    <source>
        <dbReference type="SAM" id="MobiDB-lite"/>
    </source>
</evidence>
<reference evidence="2 3" key="1">
    <citation type="submission" date="2018-11" db="EMBL/GenBank/DDBJ databases">
        <authorList>
            <person name="Na S.W."/>
            <person name="Baik M."/>
        </authorList>
    </citation>
    <scope>NUCLEOTIDE SEQUENCE [LARGE SCALE GENOMIC DNA]</scope>
    <source>
        <strain evidence="2 3">E39</strain>
    </source>
</reference>
<feature type="compositionally biased region" description="Polar residues" evidence="1">
    <location>
        <begin position="171"/>
        <end position="183"/>
    </location>
</feature>
<name>A0A5P8E6B6_9BACT</name>
<proteinExistence type="predicted"/>